<sequence length="69" mass="7751">MRPSSFLLLGFLFLSGCETLNEAMVRHMMKEPGMSGEMLDQIREGLQRREQGPPAKRESLPASPFLDQG</sequence>
<dbReference type="RefSeq" id="WP_135870877.1">
    <property type="nucleotide sequence ID" value="NZ_SRSC01000003.1"/>
</dbReference>
<proteinExistence type="predicted"/>
<gene>
    <name evidence="2" type="ORF">E4633_13545</name>
</gene>
<dbReference type="EMBL" id="SRSC01000003">
    <property type="protein sequence ID" value="TGU71357.1"/>
    <property type="molecule type" value="Genomic_DNA"/>
</dbReference>
<name>A0A4S1CD66_9BACT</name>
<evidence type="ECO:0000313" key="3">
    <source>
        <dbReference type="Proteomes" id="UP000306416"/>
    </source>
</evidence>
<accession>A0A4S1CD66</accession>
<comment type="caution">
    <text evidence="2">The sequence shown here is derived from an EMBL/GenBank/DDBJ whole genome shotgun (WGS) entry which is preliminary data.</text>
</comment>
<evidence type="ECO:0000313" key="2">
    <source>
        <dbReference type="EMBL" id="TGU71357.1"/>
    </source>
</evidence>
<evidence type="ECO:0000256" key="1">
    <source>
        <dbReference type="SAM" id="MobiDB-lite"/>
    </source>
</evidence>
<evidence type="ECO:0008006" key="4">
    <source>
        <dbReference type="Google" id="ProtNLM"/>
    </source>
</evidence>
<organism evidence="2 3">
    <name type="scientific">Geomonas terrae</name>
    <dbReference type="NCBI Taxonomy" id="2562681"/>
    <lineage>
        <taxon>Bacteria</taxon>
        <taxon>Pseudomonadati</taxon>
        <taxon>Thermodesulfobacteriota</taxon>
        <taxon>Desulfuromonadia</taxon>
        <taxon>Geobacterales</taxon>
        <taxon>Geobacteraceae</taxon>
        <taxon>Geomonas</taxon>
    </lineage>
</organism>
<keyword evidence="3" id="KW-1185">Reference proteome</keyword>
<feature type="region of interest" description="Disordered" evidence="1">
    <location>
        <begin position="34"/>
        <end position="69"/>
    </location>
</feature>
<dbReference type="AlphaFoldDB" id="A0A4S1CD66"/>
<reference evidence="2 3" key="1">
    <citation type="submission" date="2019-04" db="EMBL/GenBank/DDBJ databases">
        <title>Geobacter oryzae sp. nov., ferric-reducing bacteria isolated from paddy soil.</title>
        <authorList>
            <person name="Xu Z."/>
            <person name="Masuda Y."/>
            <person name="Itoh H."/>
            <person name="Senoo K."/>
        </authorList>
    </citation>
    <scope>NUCLEOTIDE SEQUENCE [LARGE SCALE GENOMIC DNA]</scope>
    <source>
        <strain evidence="2 3">Red111</strain>
    </source>
</reference>
<protein>
    <recommendedName>
        <fullName evidence="4">Lipoprotein</fullName>
    </recommendedName>
</protein>
<dbReference type="Proteomes" id="UP000306416">
    <property type="component" value="Unassembled WGS sequence"/>
</dbReference>
<feature type="compositionally biased region" description="Basic and acidic residues" evidence="1">
    <location>
        <begin position="40"/>
        <end position="59"/>
    </location>
</feature>
<dbReference type="PROSITE" id="PS51257">
    <property type="entry name" value="PROKAR_LIPOPROTEIN"/>
    <property type="match status" value="1"/>
</dbReference>